<feature type="transmembrane region" description="Helical" evidence="8">
    <location>
        <begin position="1889"/>
        <end position="1912"/>
    </location>
</feature>
<evidence type="ECO:0000259" key="9">
    <source>
        <dbReference type="PROSITE" id="PS50893"/>
    </source>
</evidence>
<dbReference type="GO" id="GO:0005319">
    <property type="term" value="F:lipid transporter activity"/>
    <property type="evidence" value="ECO:0007669"/>
    <property type="project" value="TreeGrafter"/>
</dbReference>
<feature type="non-terminal residue" evidence="10">
    <location>
        <position position="1"/>
    </location>
</feature>
<dbReference type="InterPro" id="IPR013525">
    <property type="entry name" value="ABC2_TM"/>
</dbReference>
<dbReference type="SMART" id="SM00382">
    <property type="entry name" value="AAA"/>
    <property type="match status" value="2"/>
</dbReference>
<keyword evidence="3" id="KW-0547">Nucleotide-binding</keyword>
<dbReference type="PROSITE" id="PS50893">
    <property type="entry name" value="ABC_TRANSPORTER_2"/>
    <property type="match status" value="2"/>
</dbReference>
<keyword evidence="6 8" id="KW-0472">Membrane</keyword>
<feature type="transmembrane region" description="Helical" evidence="8">
    <location>
        <begin position="2132"/>
        <end position="2153"/>
    </location>
</feature>
<comment type="caution">
    <text evidence="10">The sequence shown here is derived from an EMBL/GenBank/DDBJ whole genome shotgun (WGS) entry which is preliminary data.</text>
</comment>
<dbReference type="GO" id="GO:0016887">
    <property type="term" value="F:ATP hydrolysis activity"/>
    <property type="evidence" value="ECO:0007669"/>
    <property type="project" value="InterPro"/>
</dbReference>
<evidence type="ECO:0000256" key="3">
    <source>
        <dbReference type="ARBA" id="ARBA00022741"/>
    </source>
</evidence>
<dbReference type="SUPFAM" id="SSF52540">
    <property type="entry name" value="P-loop containing nucleoside triphosphate hydrolases"/>
    <property type="match status" value="2"/>
</dbReference>
<feature type="transmembrane region" description="Helical" evidence="8">
    <location>
        <begin position="2242"/>
        <end position="2263"/>
    </location>
</feature>
<feature type="transmembrane region" description="Helical" evidence="8">
    <location>
        <begin position="2326"/>
        <end position="2347"/>
    </location>
</feature>
<sequence>LFSYLSVFESQIPKTQEWSTFKQFLRFLSSVLNFADANIKGFANGGTVRLQDALPDSQRVVELLYNVFGPSSSAEILATSINPEMVYRITLAEAWDDVCTNGAQNYLQFPPGVNVTDVTQHLCKAVASRSSSFQELLSLFNAREMLSQLDQLLTGHLSSSPGNETVWQLVHKAIVSLITTAEGLQGSSVDLSSAETWLAPISNWASSLQSAQGSAGLVGLCNSMVYFVNETREFQALRQFIAPTISAMKLLSDLAKLVPELDELTCIFVSDNGYDVKGAVDKIAGLGIWQDIEDVIEMIVSPSTQVDCAAPLRTYQNLTLLIEAVMTPGAGGLDMARLQSCLEKAPAYLENMLSSVTSTTSFMRQFIEIAQMPGLMDLLQNEDILPAIDFMVQAFNTNEQVLIQLDDLLTNENQTMDYLINTVGLPKSLVDSFLNASVNTDWNQTMDYLINTVGLPQYLVDSFLNASVNTDWVNFLTKPAQEVAALLCSPDQLSNIIKLPQNSPVNVTEISLQICDQDILATSGVLTNMSLPWSAVKGLLSPPEIDLATVVGDMSQQVADLITEFGDIIELLLSVLTDPNLDILRDQVPVIDDILQGKGLTRLSQTLNGLLDNLVTIIPQSPQTNIVIEDVRRILNGLLALDALTDTVMEEIQVKDFAKNPAQLRAYLTTQLGFSAEITQTIMEASFSSRVFLLTDEAANATCDEILRRILILNQTDLSEDVVQEAVCNLTDAQVKNLLDQLVPLLDVGDLVSKYVTQTTKAVLDSTNLTPTQLDDLVETIDQGFVNLKLASDIITQSPNGSDFLDAVYNARSSGFSMDALTPALCGTKPNGLFQPDFPTGGIVVNIPESAALDGISHDDKIELEELDMPNEFCVRIYESVRDSSLGNILWSYIKPIMRGKILYTPDTPATRAILKEANTTFELIDEIYRVSQLWAEGANNLKAMVDTLQDVDDLEVALQNNFVSGLIESALGISANTLLSSLDAVRSDNFNTSQIDALKTAAEFVANYTSCIETNRFQAVDSEEEMEKEAFHLSKLKNFFAGIVFMDIDDDDASTSGGRKKRATGDEMPKHITYKIRMDVDNTMNTNELKSSLWKFQAEDNFIEDMRYYRGFIHIQDMLDSAIIKLQKNQILDTPGSHIRQMPFPCHHYDNFVFLLGAYLVPVMMTFVFLASLGVATHNFVYDRENGQEATLGVMGMVSGLNFVMWLITTMVVMAAVCIVMTIMLRYTDIFIYSNPVIIFLYLLEFCFSSLMLLYMVSSFFTRTTMAILFVLMIYLISYMPYVVLVGLEVSMKFWHKILACLSSTAAFSFGTLTLSYLEESGIGVEWNNLTQDVSRDFSMHWAFIMMAIDSGVYFLIGWYVRCVKPGKYGLSQPWYFPVLPSYWCSCLKWAMPRGFKPVAEPNSGSMFEPAPPGLGVGIALQNLTKKYNSKRKAVDNLSVNFYENQITSLLGHNGAAKTTTLKMLCGVLEPTSGKVMINGNQPGCGKRSIGICPQQNALFDYMTVIQHMSFYSGIKGANPEVSTAKTETRKLLMDVDLWHARNTPVGELSYGMKRRLCVALAFVGKSRTIILDEPTSGVDPHARRNIWNLITENRLGRTILLSTHHLDEADILSDRIALLHQGKLLCCGSPAFLKRSIGHDFRLTIKKSEKALEYDNTEALSTPVREKNAAQTAAIIDFIQSMSPDAALVEQVGTDLTFNLPKDPASLRVPLEHFFRQLDDPTRQAQLGVDTYGVSDTTLEEVFLTLTMRADGQSEEEMGVVNPVMTTKDEASASADPELPRSILKPSFSRQDKLLFSPAAKIQYGPNGSGNNLSQGFENGRMWGLTNYGLQQRKRGIRHEFKIAEKCDGTDSVSTMDPSKRRRGVSLHLSQVGAMLLKRVHHYRRNWRIIISGLVLPLIFMLIALAVSTLRVDDGDMKPLLLDPSIYGPGTYSFYQDSTKNTMSTGFADTLTDPHIGYGSTCLRSWVDEYHGNGTCSAPTAWYNVTKPFQMVTCQNAWQVYTEMTFDYTVQEYRAASEDYMQNVDDQNVAAYLLRTFRDHTDNRFGGFTFEPDEEAVNSKTTEPYVWFSSKGYHALPSFFNTMSNTILRSQLYQGKNKSEYGITAINHPIKLGKAALSVKNLEADASDTGVSLIIVVALSFIPCGFILYVINERVQKERQLQNLRGISVLTYWLVAIIWDMIVYGITIGCAVGLVCIFRTDGFYLRDNLGAFTSILMLYGWAVIPMLYCLSYLFDSGSTAYLVSFCINLFMALCTVISLLVMQLFTDSQGARRAYKICKYAYLVFPQFALGQGLIDMVSNTFLYKLFDRFDVDRYQDPYSTDVLGWNLIALGCQGIFFFILTLILDGVSAPNPSLPPDSQQPHVVGSEDEDVARERERVRVGAPSDNMLVVDNLSKVYRRGWRKFLPVDHITFGVPEGECFGLLGVNGAGKTTTFRMLTGDSRPAGGSAFLAGEKLAFSDKKFGHDIGYCPQEGGLDEYLTGEETLFFHARLKGFNAEQTKAMTSDLLQRLGLVAFANVIVHKYSGGTKRKLALAVALLGEPPILYLDEPTTGMDAVTRRLAWKCIAQANRNGQSVVLTSHSMGECDALCSRIAIMVNGQIKCIGSPQHLKNKFGDGYTVVIHSVQNQVTIVTNLLLNRFPGAQIKNMHVSRVELLIPYQSAQVADIVGFLQIAEEEKTIDYYSLSQTSLDSVFINFAQEQSDNYEDQIYSSSSDKTETPSGSISSQGKLPEDADDKEAPRYVFANPQFVTDDPKPIDNSGNLYPEMEATKL</sequence>
<dbReference type="InterPro" id="IPR026082">
    <property type="entry name" value="ABCA"/>
</dbReference>
<evidence type="ECO:0000256" key="6">
    <source>
        <dbReference type="ARBA" id="ARBA00023136"/>
    </source>
</evidence>
<keyword evidence="11" id="KW-1185">Reference proteome</keyword>
<feature type="transmembrane region" description="Helical" evidence="8">
    <location>
        <begin position="1204"/>
        <end position="1225"/>
    </location>
</feature>
<dbReference type="GO" id="GO:0016020">
    <property type="term" value="C:membrane"/>
    <property type="evidence" value="ECO:0007669"/>
    <property type="project" value="UniProtKB-SubCell"/>
</dbReference>
<feature type="transmembrane region" description="Helical" evidence="8">
    <location>
        <begin position="2173"/>
        <end position="2199"/>
    </location>
</feature>
<dbReference type="InterPro" id="IPR056264">
    <property type="entry name" value="R2_ABCA1-4-like"/>
</dbReference>
<proteinExistence type="predicted"/>
<evidence type="ECO:0000256" key="2">
    <source>
        <dbReference type="ARBA" id="ARBA00022692"/>
    </source>
</evidence>
<reference evidence="10 11" key="1">
    <citation type="journal article" date="2021" name="Elife">
        <title>Chloroplast acquisition without the gene transfer in kleptoplastic sea slugs, Plakobranchus ocellatus.</title>
        <authorList>
            <person name="Maeda T."/>
            <person name="Takahashi S."/>
            <person name="Yoshida T."/>
            <person name="Shimamura S."/>
            <person name="Takaki Y."/>
            <person name="Nagai Y."/>
            <person name="Toyoda A."/>
            <person name="Suzuki Y."/>
            <person name="Arimoto A."/>
            <person name="Ishii H."/>
            <person name="Satoh N."/>
            <person name="Nishiyama T."/>
            <person name="Hasebe M."/>
            <person name="Maruyama T."/>
            <person name="Minagawa J."/>
            <person name="Obokata J."/>
            <person name="Shigenobu S."/>
        </authorList>
    </citation>
    <scope>NUCLEOTIDE SEQUENCE [LARGE SCALE GENOMIC DNA]</scope>
</reference>
<dbReference type="InterPro" id="IPR003593">
    <property type="entry name" value="AAA+_ATPase"/>
</dbReference>
<evidence type="ECO:0000256" key="1">
    <source>
        <dbReference type="ARBA" id="ARBA00004141"/>
    </source>
</evidence>
<evidence type="ECO:0000256" key="5">
    <source>
        <dbReference type="ARBA" id="ARBA00022989"/>
    </source>
</evidence>
<dbReference type="InterPro" id="IPR017871">
    <property type="entry name" value="ABC_transporter-like_CS"/>
</dbReference>
<feature type="domain" description="ABC transporter" evidence="9">
    <location>
        <begin position="2391"/>
        <end position="2625"/>
    </location>
</feature>
<dbReference type="PROSITE" id="PS00211">
    <property type="entry name" value="ABC_TRANSPORTER_1"/>
    <property type="match status" value="1"/>
</dbReference>
<dbReference type="Gene3D" id="3.40.50.300">
    <property type="entry name" value="P-loop containing nucleotide triphosphate hydrolases"/>
    <property type="match status" value="2"/>
</dbReference>
<dbReference type="GO" id="GO:0005524">
    <property type="term" value="F:ATP binding"/>
    <property type="evidence" value="ECO:0007669"/>
    <property type="project" value="UniProtKB-KW"/>
</dbReference>
<dbReference type="InterPro" id="IPR003439">
    <property type="entry name" value="ABC_transporter-like_ATP-bd"/>
</dbReference>
<evidence type="ECO:0000313" key="11">
    <source>
        <dbReference type="Proteomes" id="UP000735302"/>
    </source>
</evidence>
<evidence type="ECO:0000256" key="4">
    <source>
        <dbReference type="ARBA" id="ARBA00022840"/>
    </source>
</evidence>
<feature type="transmembrane region" description="Helical" evidence="8">
    <location>
        <begin position="1153"/>
        <end position="1183"/>
    </location>
</feature>
<dbReference type="GO" id="GO:0140359">
    <property type="term" value="F:ABC-type transporter activity"/>
    <property type="evidence" value="ECO:0007669"/>
    <property type="project" value="InterPro"/>
</dbReference>
<protein>
    <submittedName>
        <fullName evidence="10">ATP-binding cassette sub-family a member 1</fullName>
    </submittedName>
</protein>
<dbReference type="Pfam" id="PF00005">
    <property type="entry name" value="ABC_tran"/>
    <property type="match status" value="2"/>
</dbReference>
<accession>A0AAV4D3V3</accession>
<organism evidence="10 11">
    <name type="scientific">Plakobranchus ocellatus</name>
    <dbReference type="NCBI Taxonomy" id="259542"/>
    <lineage>
        <taxon>Eukaryota</taxon>
        <taxon>Metazoa</taxon>
        <taxon>Spiralia</taxon>
        <taxon>Lophotrochozoa</taxon>
        <taxon>Mollusca</taxon>
        <taxon>Gastropoda</taxon>
        <taxon>Heterobranchia</taxon>
        <taxon>Euthyneura</taxon>
        <taxon>Panpulmonata</taxon>
        <taxon>Sacoglossa</taxon>
        <taxon>Placobranchoidea</taxon>
        <taxon>Plakobranchidae</taxon>
        <taxon>Plakobranchus</taxon>
    </lineage>
</organism>
<dbReference type="PANTHER" id="PTHR19229:SF266">
    <property type="entry name" value="ATP-BINDING CASSETTE SUB-FAMILY A MEMBER 12-LIKE"/>
    <property type="match status" value="1"/>
</dbReference>
<keyword evidence="4 10" id="KW-0067">ATP-binding</keyword>
<dbReference type="CDD" id="cd03263">
    <property type="entry name" value="ABC_subfamily_A"/>
    <property type="match status" value="2"/>
</dbReference>
<dbReference type="FunFam" id="3.40.50.300:FF:002470">
    <property type="entry name" value="ABC transporter, putative"/>
    <property type="match status" value="1"/>
</dbReference>
<feature type="transmembrane region" description="Helical" evidence="8">
    <location>
        <begin position="1268"/>
        <end position="1289"/>
    </location>
</feature>
<evidence type="ECO:0000313" key="10">
    <source>
        <dbReference type="EMBL" id="GFO38867.1"/>
    </source>
</evidence>
<dbReference type="PANTHER" id="PTHR19229">
    <property type="entry name" value="ATP-BINDING CASSETTE TRANSPORTER SUBFAMILY A ABCA"/>
    <property type="match status" value="1"/>
</dbReference>
<dbReference type="Proteomes" id="UP000735302">
    <property type="component" value="Unassembled WGS sequence"/>
</dbReference>
<feature type="transmembrane region" description="Helical" evidence="8">
    <location>
        <begin position="2284"/>
        <end position="2306"/>
    </location>
</feature>
<dbReference type="Pfam" id="PF23321">
    <property type="entry name" value="R1_ABCA1"/>
    <property type="match status" value="1"/>
</dbReference>
<feature type="domain" description="ABC transporter" evidence="9">
    <location>
        <begin position="1420"/>
        <end position="1648"/>
    </location>
</feature>
<evidence type="ECO:0000256" key="8">
    <source>
        <dbReference type="SAM" id="Phobius"/>
    </source>
</evidence>
<evidence type="ECO:0000256" key="7">
    <source>
        <dbReference type="SAM" id="MobiDB-lite"/>
    </source>
</evidence>
<dbReference type="FunFam" id="3.40.50.300:FF:001253">
    <property type="entry name" value="ATP-binding cassette protein subfamily A, member 10"/>
    <property type="match status" value="1"/>
</dbReference>
<keyword evidence="2 8" id="KW-0812">Transmembrane</keyword>
<dbReference type="EMBL" id="BLXT01007365">
    <property type="protein sequence ID" value="GFO38867.1"/>
    <property type="molecule type" value="Genomic_DNA"/>
</dbReference>
<feature type="transmembrane region" description="Helical" evidence="8">
    <location>
        <begin position="2211"/>
        <end position="2236"/>
    </location>
</feature>
<gene>
    <name evidence="10" type="ORF">PoB_006537200</name>
</gene>
<keyword evidence="5 8" id="KW-1133">Transmembrane helix</keyword>
<feature type="transmembrane region" description="Helical" evidence="8">
    <location>
        <begin position="1340"/>
        <end position="1362"/>
    </location>
</feature>
<feature type="transmembrane region" description="Helical" evidence="8">
    <location>
        <begin position="1231"/>
        <end position="1256"/>
    </location>
</feature>
<name>A0AAV4D3V3_9GAST</name>
<feature type="region of interest" description="Disordered" evidence="7">
    <location>
        <begin position="2710"/>
        <end position="2774"/>
    </location>
</feature>
<comment type="subcellular location">
    <subcellularLocation>
        <location evidence="1">Membrane</location>
        <topology evidence="1">Multi-pass membrane protein</topology>
    </subcellularLocation>
</comment>
<dbReference type="Pfam" id="PF12698">
    <property type="entry name" value="ABC2_membrane_3"/>
    <property type="match status" value="2"/>
</dbReference>
<feature type="compositionally biased region" description="Polar residues" evidence="7">
    <location>
        <begin position="2711"/>
        <end position="2730"/>
    </location>
</feature>
<dbReference type="InterPro" id="IPR027417">
    <property type="entry name" value="P-loop_NTPase"/>
</dbReference>